<gene>
    <name evidence="1" type="ORF">Dsin_008502</name>
</gene>
<name>A0AAE0AP53_9ROSI</name>
<proteinExistence type="predicted"/>
<protein>
    <submittedName>
        <fullName evidence="1">Uncharacterized protein</fullName>
    </submittedName>
</protein>
<accession>A0AAE0AP53</accession>
<evidence type="ECO:0000313" key="1">
    <source>
        <dbReference type="EMBL" id="KAK3221477.1"/>
    </source>
</evidence>
<dbReference type="AlphaFoldDB" id="A0AAE0AP53"/>
<dbReference type="Proteomes" id="UP001281410">
    <property type="component" value="Unassembled WGS sequence"/>
</dbReference>
<reference evidence="1" key="1">
    <citation type="journal article" date="2023" name="Plant J.">
        <title>Genome sequences and population genomics provide insights into the demographic history, inbreeding, and mutation load of two 'living fossil' tree species of Dipteronia.</title>
        <authorList>
            <person name="Feng Y."/>
            <person name="Comes H.P."/>
            <person name="Chen J."/>
            <person name="Zhu S."/>
            <person name="Lu R."/>
            <person name="Zhang X."/>
            <person name="Li P."/>
            <person name="Qiu J."/>
            <person name="Olsen K.M."/>
            <person name="Qiu Y."/>
        </authorList>
    </citation>
    <scope>NUCLEOTIDE SEQUENCE</scope>
    <source>
        <strain evidence="1">NBL</strain>
    </source>
</reference>
<comment type="caution">
    <text evidence="1">The sequence shown here is derived from an EMBL/GenBank/DDBJ whole genome shotgun (WGS) entry which is preliminary data.</text>
</comment>
<keyword evidence="2" id="KW-1185">Reference proteome</keyword>
<dbReference type="EMBL" id="JANJYJ010000003">
    <property type="protein sequence ID" value="KAK3221477.1"/>
    <property type="molecule type" value="Genomic_DNA"/>
</dbReference>
<sequence length="170" mass="19623">METKSNRSWMEKIRVKLGFVGKLVVECEGKSGGLCLMWTDRVDISLISYSRFHIDVRVSSYGDSDWRFTGFCGHPEADQRRHAWSILKRLHDMAQLPWHCLADTDEILSVDEKLGDLARSRMLMESSREALDYCGLDDLGFRGPMFSWCNKRDGNELVQERLDRGVCNLD</sequence>
<dbReference type="PANTHER" id="PTHR33710">
    <property type="entry name" value="BNAC02G09200D PROTEIN"/>
    <property type="match status" value="1"/>
</dbReference>
<organism evidence="1 2">
    <name type="scientific">Dipteronia sinensis</name>
    <dbReference type="NCBI Taxonomy" id="43782"/>
    <lineage>
        <taxon>Eukaryota</taxon>
        <taxon>Viridiplantae</taxon>
        <taxon>Streptophyta</taxon>
        <taxon>Embryophyta</taxon>
        <taxon>Tracheophyta</taxon>
        <taxon>Spermatophyta</taxon>
        <taxon>Magnoliopsida</taxon>
        <taxon>eudicotyledons</taxon>
        <taxon>Gunneridae</taxon>
        <taxon>Pentapetalae</taxon>
        <taxon>rosids</taxon>
        <taxon>malvids</taxon>
        <taxon>Sapindales</taxon>
        <taxon>Sapindaceae</taxon>
        <taxon>Hippocastanoideae</taxon>
        <taxon>Acereae</taxon>
        <taxon>Dipteronia</taxon>
    </lineage>
</organism>
<evidence type="ECO:0000313" key="2">
    <source>
        <dbReference type="Proteomes" id="UP001281410"/>
    </source>
</evidence>
<dbReference type="PANTHER" id="PTHR33710:SF77">
    <property type="entry name" value="DNASE I-LIKE SUPERFAMILY PROTEIN"/>
    <property type="match status" value="1"/>
</dbReference>